<name>A0A4U8S0Z3_9HELI</name>
<dbReference type="OrthoDB" id="5356420at2"/>
<dbReference type="RefSeq" id="WP_138069951.1">
    <property type="nucleotide sequence ID" value="NZ_JRPL02000072.1"/>
</dbReference>
<comment type="caution">
    <text evidence="1">The sequence shown here is derived from an EMBL/GenBank/DDBJ whole genome shotgun (WGS) entry which is preliminary data.</text>
</comment>
<dbReference type="EMBL" id="JRPL02000072">
    <property type="protein sequence ID" value="TLD79324.1"/>
    <property type="molecule type" value="Genomic_DNA"/>
</dbReference>
<organism evidence="1 2">
    <name type="scientific">Helicobacter trogontum</name>
    <dbReference type="NCBI Taxonomy" id="50960"/>
    <lineage>
        <taxon>Bacteria</taxon>
        <taxon>Pseudomonadati</taxon>
        <taxon>Campylobacterota</taxon>
        <taxon>Epsilonproteobacteria</taxon>
        <taxon>Campylobacterales</taxon>
        <taxon>Helicobacteraceae</taxon>
        <taxon>Helicobacter</taxon>
    </lineage>
</organism>
<evidence type="ECO:0000313" key="2">
    <source>
        <dbReference type="Proteomes" id="UP000029878"/>
    </source>
</evidence>
<accession>A0A4U8S0Z3</accession>
<protein>
    <submittedName>
        <fullName evidence="1">Uncharacterized protein</fullName>
    </submittedName>
</protein>
<dbReference type="Proteomes" id="UP000029878">
    <property type="component" value="Unassembled WGS sequence"/>
</dbReference>
<reference evidence="1 2" key="1">
    <citation type="journal article" date="2014" name="Genome Announc.">
        <title>Draft genome sequences of eight enterohepatic helicobacter species isolated from both laboratory and wild rodents.</title>
        <authorList>
            <person name="Sheh A."/>
            <person name="Shen Z."/>
            <person name="Fox J.G."/>
        </authorList>
    </citation>
    <scope>NUCLEOTIDE SEQUENCE [LARGE SCALE GENOMIC DNA]</scope>
    <source>
        <strain evidence="1 2">ATCC 700114</strain>
    </source>
</reference>
<dbReference type="AlphaFoldDB" id="A0A4U8S0Z3"/>
<evidence type="ECO:0000313" key="1">
    <source>
        <dbReference type="EMBL" id="TLD79324.1"/>
    </source>
</evidence>
<sequence length="149" mass="17396">MKKFLHILLLSSVALLFNGCISGWGWLVPYNLQPSYHQFKKMCKLNNYPKSEEKYNRILAYFDKSLDGSIGKNGYAKIGYSNRIDLGVYIYYKNPNNKTLTFKNIDKMYFRPIWKNYAPNIYGNEGNMDFRLKFDGEIDCRSLVGELDG</sequence>
<proteinExistence type="predicted"/>
<gene>
    <name evidence="1" type="ORF">LS81_010745</name>
</gene>